<keyword evidence="1" id="KW-0732">Signal</keyword>
<evidence type="ECO:0000313" key="2">
    <source>
        <dbReference type="EMBL" id="MBD0415260.1"/>
    </source>
</evidence>
<dbReference type="EMBL" id="JACVVX010000003">
    <property type="protein sequence ID" value="MBD0415260.1"/>
    <property type="molecule type" value="Genomic_DNA"/>
</dbReference>
<dbReference type="AlphaFoldDB" id="A0A8J6PPA3"/>
<evidence type="ECO:0000256" key="1">
    <source>
        <dbReference type="SAM" id="SignalP"/>
    </source>
</evidence>
<feature type="chain" id="PRO_5035244162" evidence="1">
    <location>
        <begin position="22"/>
        <end position="135"/>
    </location>
</feature>
<organism evidence="2 3">
    <name type="scientific">Oryzicola mucosus</name>
    <dbReference type="NCBI Taxonomy" id="2767425"/>
    <lineage>
        <taxon>Bacteria</taxon>
        <taxon>Pseudomonadati</taxon>
        <taxon>Pseudomonadota</taxon>
        <taxon>Alphaproteobacteria</taxon>
        <taxon>Hyphomicrobiales</taxon>
        <taxon>Phyllobacteriaceae</taxon>
        <taxon>Oryzicola</taxon>
    </lineage>
</organism>
<dbReference type="RefSeq" id="WP_188164692.1">
    <property type="nucleotide sequence ID" value="NZ_JACVVX010000003.1"/>
</dbReference>
<feature type="signal peptide" evidence="1">
    <location>
        <begin position="1"/>
        <end position="21"/>
    </location>
</feature>
<keyword evidence="3" id="KW-1185">Reference proteome</keyword>
<protein>
    <submittedName>
        <fullName evidence="2">Uncharacterized protein</fullName>
    </submittedName>
</protein>
<name>A0A8J6PPA3_9HYPH</name>
<sequence>MRSSLLCPAALFLALTAPAIAGKTVELDGLSAVPVEIRNSGAAPILCQAEIAHWFSTDLARIAPGESAELDLRFNLRSGTWAAMNAHGEALPLERAWCGVEGRTYETRWDLSLARTRPMAQQLDCRAEETGLDCR</sequence>
<proteinExistence type="predicted"/>
<evidence type="ECO:0000313" key="3">
    <source>
        <dbReference type="Proteomes" id="UP000643405"/>
    </source>
</evidence>
<reference evidence="2" key="1">
    <citation type="submission" date="2020-09" db="EMBL/GenBank/DDBJ databases">
        <title>Genome seq and assembly of Tianweitania sp.</title>
        <authorList>
            <person name="Chhetri G."/>
        </authorList>
    </citation>
    <scope>NUCLEOTIDE SEQUENCE</scope>
    <source>
        <strain evidence="2">Rool2</strain>
    </source>
</reference>
<accession>A0A8J6PPA3</accession>
<dbReference type="Proteomes" id="UP000643405">
    <property type="component" value="Unassembled WGS sequence"/>
</dbReference>
<gene>
    <name evidence="2" type="ORF">ICI42_11395</name>
</gene>
<comment type="caution">
    <text evidence="2">The sequence shown here is derived from an EMBL/GenBank/DDBJ whole genome shotgun (WGS) entry which is preliminary data.</text>
</comment>